<dbReference type="FunCoup" id="A0A151ZKG2">
    <property type="interactions" value="138"/>
</dbReference>
<keyword evidence="2" id="KW-0378">Hydrolase</keyword>
<evidence type="ECO:0000256" key="4">
    <source>
        <dbReference type="SAM" id="MobiDB-lite"/>
    </source>
</evidence>
<dbReference type="Gene3D" id="3.40.140.10">
    <property type="entry name" value="Cytidine Deaminase, domain 2"/>
    <property type="match status" value="1"/>
</dbReference>
<dbReference type="OrthoDB" id="1701769at2759"/>
<dbReference type="PROSITE" id="PS00903">
    <property type="entry name" value="CYT_DCMP_DEAMINASES_1"/>
    <property type="match status" value="1"/>
</dbReference>
<evidence type="ECO:0000313" key="7">
    <source>
        <dbReference type="Proteomes" id="UP000076078"/>
    </source>
</evidence>
<dbReference type="SUPFAM" id="SSF53927">
    <property type="entry name" value="Cytidine deaminase-like"/>
    <property type="match status" value="1"/>
</dbReference>
<dbReference type="InterPro" id="IPR016192">
    <property type="entry name" value="APOBEC/CMP_deaminase_Zn-bd"/>
</dbReference>
<gene>
    <name evidence="6" type="ORF">DLAC_04762</name>
</gene>
<dbReference type="PANTHER" id="PTHR11079">
    <property type="entry name" value="CYTOSINE DEAMINASE FAMILY MEMBER"/>
    <property type="match status" value="1"/>
</dbReference>
<dbReference type="Proteomes" id="UP000076078">
    <property type="component" value="Unassembled WGS sequence"/>
</dbReference>
<dbReference type="InParanoid" id="A0A151ZKG2"/>
<dbReference type="STRING" id="361077.A0A151ZKG2"/>
<dbReference type="AlphaFoldDB" id="A0A151ZKG2"/>
<reference evidence="6 7" key="1">
    <citation type="submission" date="2015-12" db="EMBL/GenBank/DDBJ databases">
        <title>Dictyostelia acquired genes for synthesis and detection of signals that induce cell-type specialization by lateral gene transfer from prokaryotes.</title>
        <authorList>
            <person name="Gloeckner G."/>
            <person name="Schaap P."/>
        </authorList>
    </citation>
    <scope>NUCLEOTIDE SEQUENCE [LARGE SCALE GENOMIC DNA]</scope>
    <source>
        <strain evidence="6 7">TK</strain>
    </source>
</reference>
<keyword evidence="1" id="KW-0479">Metal-binding</keyword>
<accession>A0A151ZKG2</accession>
<evidence type="ECO:0000256" key="1">
    <source>
        <dbReference type="ARBA" id="ARBA00022723"/>
    </source>
</evidence>
<feature type="compositionally biased region" description="Low complexity" evidence="4">
    <location>
        <begin position="212"/>
        <end position="229"/>
    </location>
</feature>
<dbReference type="PANTHER" id="PTHR11079:SF149">
    <property type="entry name" value="TRNA-SPECIFIC ADENOSINE DEAMINASE 2"/>
    <property type="match status" value="1"/>
</dbReference>
<name>A0A151ZKG2_TIELA</name>
<dbReference type="GO" id="GO:0005737">
    <property type="term" value="C:cytoplasm"/>
    <property type="evidence" value="ECO:0007669"/>
    <property type="project" value="TreeGrafter"/>
</dbReference>
<dbReference type="GO" id="GO:0052717">
    <property type="term" value="F:tRNA-specific adenosine-34 deaminase activity"/>
    <property type="evidence" value="ECO:0007669"/>
    <property type="project" value="UniProtKB-EC"/>
</dbReference>
<evidence type="ECO:0000259" key="5">
    <source>
        <dbReference type="PROSITE" id="PS51747"/>
    </source>
</evidence>
<dbReference type="OMA" id="VGCVIVM"/>
<keyword evidence="7" id="KW-1185">Reference proteome</keyword>
<feature type="domain" description="CMP/dCMP-type deaminase" evidence="5">
    <location>
        <begin position="28"/>
        <end position="147"/>
    </location>
</feature>
<dbReference type="EMBL" id="LODT01000022">
    <property type="protein sequence ID" value="KYQ94463.1"/>
    <property type="molecule type" value="Genomic_DNA"/>
</dbReference>
<proteinExistence type="predicted"/>
<dbReference type="PROSITE" id="PS51747">
    <property type="entry name" value="CYT_DCMP_DEAMINASES_2"/>
    <property type="match status" value="1"/>
</dbReference>
<dbReference type="InterPro" id="IPR002125">
    <property type="entry name" value="CMP_dCMP_dom"/>
</dbReference>
<dbReference type="GO" id="GO:0005634">
    <property type="term" value="C:nucleus"/>
    <property type="evidence" value="ECO:0007669"/>
    <property type="project" value="TreeGrafter"/>
</dbReference>
<feature type="region of interest" description="Disordered" evidence="4">
    <location>
        <begin position="209"/>
        <end position="229"/>
    </location>
</feature>
<protein>
    <submittedName>
        <fullName evidence="6">Adenosine deaminase</fullName>
    </submittedName>
</protein>
<dbReference type="InterPro" id="IPR016193">
    <property type="entry name" value="Cytidine_deaminase-like"/>
</dbReference>
<comment type="caution">
    <text evidence="6">The sequence shown here is derived from an EMBL/GenBank/DDBJ whole genome shotgun (WGS) entry which is preliminary data.</text>
</comment>
<dbReference type="GO" id="GO:0008270">
    <property type="term" value="F:zinc ion binding"/>
    <property type="evidence" value="ECO:0007669"/>
    <property type="project" value="InterPro"/>
</dbReference>
<dbReference type="GO" id="GO:0002100">
    <property type="term" value="P:tRNA wobble adenosine to inosine editing"/>
    <property type="evidence" value="ECO:0007669"/>
    <property type="project" value="InterPro"/>
</dbReference>
<dbReference type="CDD" id="cd01285">
    <property type="entry name" value="nucleoside_deaminase"/>
    <property type="match status" value="1"/>
</dbReference>
<evidence type="ECO:0000313" key="6">
    <source>
        <dbReference type="EMBL" id="KYQ94463.1"/>
    </source>
</evidence>
<evidence type="ECO:0000256" key="2">
    <source>
        <dbReference type="ARBA" id="ARBA00022801"/>
    </source>
</evidence>
<sequence length="229" mass="25858">MTTTTSTTTSTATIGENYNGISNIVFTDNELMFMGEAIKEAEKALHEGEVPVGCVIVHNGKIISRGSNKTNIKKNGTRHAEFEAIDNIFLWNEQLKNQYKDTLLEECELYVTVEPCVMCAAALQLVKIKKVYFGCQNDKFGGNGSVFNIHTRIDIENGRPYESISNLEKEKAISLLQMFYLQENKKAPIPNKRKRVDIKELKTLTFSGYDINPLNRDPNNNNEPENSNE</sequence>
<keyword evidence="3" id="KW-0862">Zinc</keyword>
<evidence type="ECO:0000256" key="3">
    <source>
        <dbReference type="ARBA" id="ARBA00022833"/>
    </source>
</evidence>
<organism evidence="6 7">
    <name type="scientific">Tieghemostelium lacteum</name>
    <name type="common">Slime mold</name>
    <name type="synonym">Dictyostelium lacteum</name>
    <dbReference type="NCBI Taxonomy" id="361077"/>
    <lineage>
        <taxon>Eukaryota</taxon>
        <taxon>Amoebozoa</taxon>
        <taxon>Evosea</taxon>
        <taxon>Eumycetozoa</taxon>
        <taxon>Dictyostelia</taxon>
        <taxon>Dictyosteliales</taxon>
        <taxon>Raperosteliaceae</taxon>
        <taxon>Tieghemostelium</taxon>
    </lineage>
</organism>
<dbReference type="Pfam" id="PF00383">
    <property type="entry name" value="dCMP_cyt_deam_1"/>
    <property type="match status" value="1"/>
</dbReference>